<accession>A0A3N9XSW9</accession>
<gene>
    <name evidence="2" type="ORF">DLJ59_00325</name>
</gene>
<name>A0A3N9XSW9_9ACTN</name>
<dbReference type="AlphaFoldDB" id="A0A3N9XSW9"/>
<dbReference type="EMBL" id="QGSZ01000037">
    <property type="protein sequence ID" value="RQX10573.1"/>
    <property type="molecule type" value="Genomic_DNA"/>
</dbReference>
<proteinExistence type="predicted"/>
<keyword evidence="3" id="KW-1185">Reference proteome</keyword>
<evidence type="ECO:0000313" key="2">
    <source>
        <dbReference type="EMBL" id="RQX10573.1"/>
    </source>
</evidence>
<reference evidence="2 3" key="1">
    <citation type="submission" date="2018-05" db="EMBL/GenBank/DDBJ databases">
        <title>Micromonospora from Atacama Desert.</title>
        <authorList>
            <person name="Carro L."/>
            <person name="Goodfellow M."/>
            <person name="Klenk H.-P."/>
        </authorList>
    </citation>
    <scope>NUCLEOTIDE SEQUENCE [LARGE SCALE GENOMIC DNA]</scope>
    <source>
        <strain evidence="2 3">LB39</strain>
    </source>
</reference>
<feature type="region of interest" description="Disordered" evidence="1">
    <location>
        <begin position="1"/>
        <end position="32"/>
    </location>
</feature>
<dbReference type="Proteomes" id="UP000282312">
    <property type="component" value="Unassembled WGS sequence"/>
</dbReference>
<protein>
    <submittedName>
        <fullName evidence="2">Uncharacterized protein</fullName>
    </submittedName>
</protein>
<evidence type="ECO:0000256" key="1">
    <source>
        <dbReference type="SAM" id="MobiDB-lite"/>
    </source>
</evidence>
<sequence>MGNLSGGGANAPAETDGSDAVTRRRRAPEGTPAAVLAVTATGTAWYGRRRGKVRPQGRA</sequence>
<organism evidence="2 3">
    <name type="scientific">Micromonospora inaquosa</name>
    <dbReference type="NCBI Taxonomy" id="2203716"/>
    <lineage>
        <taxon>Bacteria</taxon>
        <taxon>Bacillati</taxon>
        <taxon>Actinomycetota</taxon>
        <taxon>Actinomycetes</taxon>
        <taxon>Micromonosporales</taxon>
        <taxon>Micromonosporaceae</taxon>
        <taxon>Micromonospora</taxon>
    </lineage>
</organism>
<evidence type="ECO:0000313" key="3">
    <source>
        <dbReference type="Proteomes" id="UP000282312"/>
    </source>
</evidence>
<comment type="caution">
    <text evidence="2">The sequence shown here is derived from an EMBL/GenBank/DDBJ whole genome shotgun (WGS) entry which is preliminary data.</text>
</comment>